<evidence type="ECO:0000313" key="6">
    <source>
        <dbReference type="EMBL" id="PWA89180.1"/>
    </source>
</evidence>
<evidence type="ECO:0000256" key="2">
    <source>
        <dbReference type="ARBA" id="ARBA00022676"/>
    </source>
</evidence>
<keyword evidence="2" id="KW-0328">Glycosyltransferase</keyword>
<keyword evidence="4" id="KW-0472">Membrane</keyword>
<dbReference type="OrthoDB" id="191334at2759"/>
<comment type="subcellular location">
    <subcellularLocation>
        <location evidence="1">Membrane</location>
        <topology evidence="1">Single-pass type II membrane protein</topology>
    </subcellularLocation>
</comment>
<name>A0A2U1PTU1_ARTAN</name>
<dbReference type="InterPro" id="IPR044174">
    <property type="entry name" value="BC10-like"/>
</dbReference>
<dbReference type="GO" id="GO:0016020">
    <property type="term" value="C:membrane"/>
    <property type="evidence" value="ECO:0007669"/>
    <property type="project" value="UniProtKB-SubCell"/>
</dbReference>
<evidence type="ECO:0000256" key="3">
    <source>
        <dbReference type="ARBA" id="ARBA00022679"/>
    </source>
</evidence>
<evidence type="ECO:0000313" key="7">
    <source>
        <dbReference type="Proteomes" id="UP000245207"/>
    </source>
</evidence>
<dbReference type="AlphaFoldDB" id="A0A2U1PTU1"/>
<evidence type="ECO:0000256" key="5">
    <source>
        <dbReference type="ARBA" id="ARBA00023180"/>
    </source>
</evidence>
<sequence>MSKATNAPYKAAFMFLAQGPLPLSPLWELFFKGHEDLFSIYVHTHPSYNDTISQESVFYGTRITSQPVYWGDISMVDAEKRLLANALLDRSNQRFVLLSESCIPLFNFTTVYNYLPVYWGDISMVDAEKRLLANALLDRSNQRFVLLSESCIPLFNFTTIYNYLVNSNLSYINSFDDKRKSGRGRYNPQMAPNITIQDWRKGSQWFEINRDLALAVVAEKKYYSIFKEYCHPPCYNDEHYLPTLVNMLYGKLNSNLTVTYVDWSIPAPHPRRFVGNEITEELLNTMRFGSTECVYNGNMTPMYNAKLAKSKCNKTRSSTVITFKRKKLPVV</sequence>
<dbReference type="PANTHER" id="PTHR31042">
    <property type="entry name" value="CORE-2/I-BRANCHING BETA-1,6-N-ACETYLGLUCOSAMINYLTRANSFERASE FAMILY PROTEIN-RELATED"/>
    <property type="match status" value="1"/>
</dbReference>
<accession>A0A2U1PTU1</accession>
<dbReference type="Proteomes" id="UP000245207">
    <property type="component" value="Unassembled WGS sequence"/>
</dbReference>
<dbReference type="STRING" id="35608.A0A2U1PTU1"/>
<dbReference type="PANTHER" id="PTHR31042:SF77">
    <property type="entry name" value="GLYCOSYLTRANSFERASE"/>
    <property type="match status" value="1"/>
</dbReference>
<keyword evidence="3 6" id="KW-0808">Transferase</keyword>
<protein>
    <submittedName>
        <fullName evidence="6">Glycosyl transferase, family 14</fullName>
    </submittedName>
</protein>
<gene>
    <name evidence="6" type="ORF">CTI12_AA113850</name>
</gene>
<dbReference type="InterPro" id="IPR003406">
    <property type="entry name" value="Glyco_trans_14"/>
</dbReference>
<keyword evidence="7" id="KW-1185">Reference proteome</keyword>
<proteinExistence type="predicted"/>
<organism evidence="6 7">
    <name type="scientific">Artemisia annua</name>
    <name type="common">Sweet wormwood</name>
    <dbReference type="NCBI Taxonomy" id="35608"/>
    <lineage>
        <taxon>Eukaryota</taxon>
        <taxon>Viridiplantae</taxon>
        <taxon>Streptophyta</taxon>
        <taxon>Embryophyta</taxon>
        <taxon>Tracheophyta</taxon>
        <taxon>Spermatophyta</taxon>
        <taxon>Magnoliopsida</taxon>
        <taxon>eudicotyledons</taxon>
        <taxon>Gunneridae</taxon>
        <taxon>Pentapetalae</taxon>
        <taxon>asterids</taxon>
        <taxon>campanulids</taxon>
        <taxon>Asterales</taxon>
        <taxon>Asteraceae</taxon>
        <taxon>Asteroideae</taxon>
        <taxon>Anthemideae</taxon>
        <taxon>Artemisiinae</taxon>
        <taxon>Artemisia</taxon>
    </lineage>
</organism>
<evidence type="ECO:0000256" key="1">
    <source>
        <dbReference type="ARBA" id="ARBA00004606"/>
    </source>
</evidence>
<evidence type="ECO:0000256" key="4">
    <source>
        <dbReference type="ARBA" id="ARBA00023136"/>
    </source>
</evidence>
<reference evidence="6 7" key="1">
    <citation type="journal article" date="2018" name="Mol. Plant">
        <title>The genome of Artemisia annua provides insight into the evolution of Asteraceae family and artemisinin biosynthesis.</title>
        <authorList>
            <person name="Shen Q."/>
            <person name="Zhang L."/>
            <person name="Liao Z."/>
            <person name="Wang S."/>
            <person name="Yan T."/>
            <person name="Shi P."/>
            <person name="Liu M."/>
            <person name="Fu X."/>
            <person name="Pan Q."/>
            <person name="Wang Y."/>
            <person name="Lv Z."/>
            <person name="Lu X."/>
            <person name="Zhang F."/>
            <person name="Jiang W."/>
            <person name="Ma Y."/>
            <person name="Chen M."/>
            <person name="Hao X."/>
            <person name="Li L."/>
            <person name="Tang Y."/>
            <person name="Lv G."/>
            <person name="Zhou Y."/>
            <person name="Sun X."/>
            <person name="Brodelius P.E."/>
            <person name="Rose J.K.C."/>
            <person name="Tang K."/>
        </authorList>
    </citation>
    <scope>NUCLEOTIDE SEQUENCE [LARGE SCALE GENOMIC DNA]</scope>
    <source>
        <strain evidence="7">cv. Huhao1</strain>
        <tissue evidence="6">Leaf</tissue>
    </source>
</reference>
<keyword evidence="5" id="KW-0325">Glycoprotein</keyword>
<dbReference type="GO" id="GO:0016757">
    <property type="term" value="F:glycosyltransferase activity"/>
    <property type="evidence" value="ECO:0007669"/>
    <property type="project" value="UniProtKB-KW"/>
</dbReference>
<dbReference type="EMBL" id="PKPP01000741">
    <property type="protein sequence ID" value="PWA89180.1"/>
    <property type="molecule type" value="Genomic_DNA"/>
</dbReference>
<dbReference type="Pfam" id="PF02485">
    <property type="entry name" value="Branch"/>
    <property type="match status" value="2"/>
</dbReference>
<comment type="caution">
    <text evidence="6">The sequence shown here is derived from an EMBL/GenBank/DDBJ whole genome shotgun (WGS) entry which is preliminary data.</text>
</comment>